<accession>A0A4V2MWT9</accession>
<gene>
    <name evidence="3" type="ORF">EIP91_012291</name>
</gene>
<protein>
    <submittedName>
        <fullName evidence="3">Uncharacterized protein</fullName>
    </submittedName>
</protein>
<dbReference type="EMBL" id="RWJN01000094">
    <property type="protein sequence ID" value="TCD67537.1"/>
    <property type="molecule type" value="Genomic_DNA"/>
</dbReference>
<feature type="compositionally biased region" description="Polar residues" evidence="1">
    <location>
        <begin position="10"/>
        <end position="19"/>
    </location>
</feature>
<evidence type="ECO:0000313" key="4">
    <source>
        <dbReference type="Proteomes" id="UP000292702"/>
    </source>
</evidence>
<comment type="caution">
    <text evidence="3">The sequence shown here is derived from an EMBL/GenBank/DDBJ whole genome shotgun (WGS) entry which is preliminary data.</text>
</comment>
<sequence length="459" mass="48303">MPSPPYPAPNHTTSHSNSIRLVPRDSGGLPTSTIIAIAVACGCVAILVLSLFLWRLLVRFCRPNHAAPLPPVQPLAHHREQQLAAFTDRNVVTPASWNESSLHTAHYLQATSSDVSLLPSGTPKDSSLYAEDLATAESISTLPSPQSNNDDHLPPPPRMTFGSSSPSATGSESSSLRGVTPSDTYGNLVSPSESVPHSETTSSTFSATSSTHPLVGTAYSPTPSRSARSRSTVRGGGGYQQSRPTSMISYAGSYSSRASASARNSTFIRGAPHSMHSNVQIVLPTPLAPQLNPFDTGGGGGSGDSPSRRASVFVDRWVNAGGAGGGSDGNTSDTSTVPSSWNNSKRRSHRQSMPVALPSTQSSSPSTSTSPSPMPSRRTTQHAPPVPRIPSEYNMPPPPQQEMIELDSGGRGRSRSRAERPPSLQLSEKASEASLRAASEGGRTKHRTLKKQRHADGGS</sequence>
<feature type="region of interest" description="Disordered" evidence="1">
    <location>
        <begin position="140"/>
        <end position="245"/>
    </location>
</feature>
<feature type="region of interest" description="Disordered" evidence="1">
    <location>
        <begin position="318"/>
        <end position="459"/>
    </location>
</feature>
<keyword evidence="2" id="KW-1133">Transmembrane helix</keyword>
<dbReference type="Proteomes" id="UP000292702">
    <property type="component" value="Unassembled WGS sequence"/>
</dbReference>
<feature type="transmembrane region" description="Helical" evidence="2">
    <location>
        <begin position="34"/>
        <end position="54"/>
    </location>
</feature>
<evidence type="ECO:0000256" key="2">
    <source>
        <dbReference type="SAM" id="Phobius"/>
    </source>
</evidence>
<feature type="compositionally biased region" description="Polar residues" evidence="1">
    <location>
        <begin position="181"/>
        <end position="197"/>
    </location>
</feature>
<keyword evidence="2" id="KW-0472">Membrane</keyword>
<dbReference type="OrthoDB" id="3270653at2759"/>
<dbReference type="AlphaFoldDB" id="A0A4V2MWT9"/>
<feature type="compositionally biased region" description="Basic residues" evidence="1">
    <location>
        <begin position="444"/>
        <end position="453"/>
    </location>
</feature>
<feature type="compositionally biased region" description="Low complexity" evidence="1">
    <location>
        <begin position="163"/>
        <end position="175"/>
    </location>
</feature>
<keyword evidence="4" id="KW-1185">Reference proteome</keyword>
<reference evidence="3 4" key="1">
    <citation type="submission" date="2018-11" db="EMBL/GenBank/DDBJ databases">
        <title>Genome assembly of Steccherinum ochraceum LE-BIN_3174, the white-rot fungus of the Steccherinaceae family (The Residual Polyporoid clade, Polyporales, Basidiomycota).</title>
        <authorList>
            <person name="Fedorova T.V."/>
            <person name="Glazunova O.A."/>
            <person name="Landesman E.O."/>
            <person name="Moiseenko K.V."/>
            <person name="Psurtseva N.V."/>
            <person name="Savinova O.S."/>
            <person name="Shakhova N.V."/>
            <person name="Tyazhelova T.V."/>
            <person name="Vasina D.V."/>
        </authorList>
    </citation>
    <scope>NUCLEOTIDE SEQUENCE [LARGE SCALE GENOMIC DNA]</scope>
    <source>
        <strain evidence="3 4">LE-BIN_3174</strain>
    </source>
</reference>
<keyword evidence="2" id="KW-0812">Transmembrane</keyword>
<feature type="compositionally biased region" description="Low complexity" evidence="1">
    <location>
        <begin position="358"/>
        <end position="378"/>
    </location>
</feature>
<evidence type="ECO:0000256" key="1">
    <source>
        <dbReference type="SAM" id="MobiDB-lite"/>
    </source>
</evidence>
<name>A0A4V2MWT9_9APHY</name>
<organism evidence="3 4">
    <name type="scientific">Steccherinum ochraceum</name>
    <dbReference type="NCBI Taxonomy" id="92696"/>
    <lineage>
        <taxon>Eukaryota</taxon>
        <taxon>Fungi</taxon>
        <taxon>Dikarya</taxon>
        <taxon>Basidiomycota</taxon>
        <taxon>Agaricomycotina</taxon>
        <taxon>Agaricomycetes</taxon>
        <taxon>Polyporales</taxon>
        <taxon>Steccherinaceae</taxon>
        <taxon>Steccherinum</taxon>
    </lineage>
</organism>
<evidence type="ECO:0000313" key="3">
    <source>
        <dbReference type="EMBL" id="TCD67537.1"/>
    </source>
</evidence>
<feature type="region of interest" description="Disordered" evidence="1">
    <location>
        <begin position="1"/>
        <end position="22"/>
    </location>
</feature>
<feature type="compositionally biased region" description="Low complexity" evidence="1">
    <location>
        <begin position="198"/>
        <end position="211"/>
    </location>
</feature>
<proteinExistence type="predicted"/>
<feature type="compositionally biased region" description="Low complexity" evidence="1">
    <location>
        <begin position="224"/>
        <end position="233"/>
    </location>
</feature>